<proteinExistence type="predicted"/>
<dbReference type="AlphaFoldDB" id="A0A7X0VH04"/>
<dbReference type="Proteomes" id="UP000547209">
    <property type="component" value="Unassembled WGS sequence"/>
</dbReference>
<keyword evidence="1" id="KW-0812">Transmembrane</keyword>
<dbReference type="RefSeq" id="WP_185671268.1">
    <property type="nucleotide sequence ID" value="NZ_JACJVP010000038.1"/>
</dbReference>
<protein>
    <submittedName>
        <fullName evidence="2">Uncharacterized protein</fullName>
    </submittedName>
</protein>
<keyword evidence="1" id="KW-0472">Membrane</keyword>
<evidence type="ECO:0000313" key="2">
    <source>
        <dbReference type="EMBL" id="MBB6673406.1"/>
    </source>
</evidence>
<name>A0A7X0VH04_9BACL</name>
<dbReference type="EMBL" id="JACJVP010000038">
    <property type="protein sequence ID" value="MBB6673406.1"/>
    <property type="molecule type" value="Genomic_DNA"/>
</dbReference>
<keyword evidence="3" id="KW-1185">Reference proteome</keyword>
<feature type="transmembrane region" description="Helical" evidence="1">
    <location>
        <begin position="12"/>
        <end position="36"/>
    </location>
</feature>
<comment type="caution">
    <text evidence="2">The sequence shown here is derived from an EMBL/GenBank/DDBJ whole genome shotgun (WGS) entry which is preliminary data.</text>
</comment>
<keyword evidence="1" id="KW-1133">Transmembrane helix</keyword>
<sequence>MELVDVSEVSPALFVTGVIFILLVGGLLSMGVLRFFQTKKRQGWFFMSGSALSLLLLVLIVDRWFS</sequence>
<evidence type="ECO:0000313" key="3">
    <source>
        <dbReference type="Proteomes" id="UP000547209"/>
    </source>
</evidence>
<feature type="transmembrane region" description="Helical" evidence="1">
    <location>
        <begin position="43"/>
        <end position="61"/>
    </location>
</feature>
<accession>A0A7X0VH04</accession>
<evidence type="ECO:0000256" key="1">
    <source>
        <dbReference type="SAM" id="Phobius"/>
    </source>
</evidence>
<reference evidence="2 3" key="1">
    <citation type="submission" date="2020-08" db="EMBL/GenBank/DDBJ databases">
        <title>Cohnella phylogeny.</title>
        <authorList>
            <person name="Dunlap C."/>
        </authorList>
    </citation>
    <scope>NUCLEOTIDE SEQUENCE [LARGE SCALE GENOMIC DNA]</scope>
    <source>
        <strain evidence="2 3">DSM 28246</strain>
    </source>
</reference>
<gene>
    <name evidence="2" type="ORF">H7C19_22255</name>
</gene>
<organism evidence="2 3">
    <name type="scientific">Cohnella nanjingensis</name>
    <dbReference type="NCBI Taxonomy" id="1387779"/>
    <lineage>
        <taxon>Bacteria</taxon>
        <taxon>Bacillati</taxon>
        <taxon>Bacillota</taxon>
        <taxon>Bacilli</taxon>
        <taxon>Bacillales</taxon>
        <taxon>Paenibacillaceae</taxon>
        <taxon>Cohnella</taxon>
    </lineage>
</organism>